<accession>A0A437UPM9</accession>
<reference evidence="1 2" key="1">
    <citation type="submission" date="2018-12" db="EMBL/GenBank/DDBJ databases">
        <title>A novel vanA-carrying plasmid in a clinical isolate of Enterococcus avium.</title>
        <authorList>
            <person name="Bernasconi O.J."/>
            <person name="Luzzaro F."/>
            <person name="Endimiani A."/>
        </authorList>
    </citation>
    <scope>NUCLEOTIDE SEQUENCE [LARGE SCALE GENOMIC DNA]</scope>
    <source>
        <strain evidence="1 2">LC0559/18</strain>
    </source>
</reference>
<sequence>MTFFILTLFQSGYKIRTSTLYHLLVGKRTSSVLLHGFFYHNLIYLGALPNLQDADFQKELKKLVAADWIIIDEGFGMLTSRGKNQLAERKYDLNGLDNLRYGRTRENSWQLLLFAVQVISHLSYGKKEYIPIENRPFYLQQIKKWLVGSGPNLVKHFQQELLTIFQQLPSKEADFLANQFSGYDFQGKTAFQLLPEKYQNAPWNQLFRQHAIDLFLAQVKKGELARLLSALDQQNLNKSMLKTREYFLAGKTEAEILRLRHLKQGTINDHFIEWALLEKAFPFERFELLEFNQLSSEEVLDQRYQEYDIPYLNFRLSQIYYLREKQWT</sequence>
<gene>
    <name evidence="1" type="ORF">EK398_12460</name>
</gene>
<evidence type="ECO:0000313" key="1">
    <source>
        <dbReference type="EMBL" id="RVU95583.1"/>
    </source>
</evidence>
<evidence type="ECO:0000313" key="2">
    <source>
        <dbReference type="Proteomes" id="UP000288388"/>
    </source>
</evidence>
<proteinExistence type="predicted"/>
<protein>
    <submittedName>
        <fullName evidence="1">Uncharacterized protein</fullName>
    </submittedName>
</protein>
<name>A0A437UPM9_ENTAV</name>
<comment type="caution">
    <text evidence="1">The sequence shown here is derived from an EMBL/GenBank/DDBJ whole genome shotgun (WGS) entry which is preliminary data.</text>
</comment>
<dbReference type="EMBL" id="RYZS01000001">
    <property type="protein sequence ID" value="RVU95583.1"/>
    <property type="molecule type" value="Genomic_DNA"/>
</dbReference>
<dbReference type="AlphaFoldDB" id="A0A437UPM9"/>
<dbReference type="Proteomes" id="UP000288388">
    <property type="component" value="Unassembled WGS sequence"/>
</dbReference>
<dbReference type="RefSeq" id="WP_127979251.1">
    <property type="nucleotide sequence ID" value="NZ_JBPFKW010000075.1"/>
</dbReference>
<organism evidence="1 2">
    <name type="scientific">Enterococcus avium</name>
    <name type="common">Streptococcus avium</name>
    <dbReference type="NCBI Taxonomy" id="33945"/>
    <lineage>
        <taxon>Bacteria</taxon>
        <taxon>Bacillati</taxon>
        <taxon>Bacillota</taxon>
        <taxon>Bacilli</taxon>
        <taxon>Lactobacillales</taxon>
        <taxon>Enterococcaceae</taxon>
        <taxon>Enterococcus</taxon>
    </lineage>
</organism>